<accession>A0A517XR85</accession>
<organism evidence="1 2">
    <name type="scientific">Urbifossiella limnaea</name>
    <dbReference type="NCBI Taxonomy" id="2528023"/>
    <lineage>
        <taxon>Bacteria</taxon>
        <taxon>Pseudomonadati</taxon>
        <taxon>Planctomycetota</taxon>
        <taxon>Planctomycetia</taxon>
        <taxon>Gemmatales</taxon>
        <taxon>Gemmataceae</taxon>
        <taxon>Urbifossiella</taxon>
    </lineage>
</organism>
<dbReference type="Proteomes" id="UP000319576">
    <property type="component" value="Chromosome"/>
</dbReference>
<dbReference type="AlphaFoldDB" id="A0A517XR85"/>
<proteinExistence type="predicted"/>
<reference evidence="1 2" key="1">
    <citation type="submission" date="2019-02" db="EMBL/GenBank/DDBJ databases">
        <title>Deep-cultivation of Planctomycetes and their phenomic and genomic characterization uncovers novel biology.</title>
        <authorList>
            <person name="Wiegand S."/>
            <person name="Jogler M."/>
            <person name="Boedeker C."/>
            <person name="Pinto D."/>
            <person name="Vollmers J."/>
            <person name="Rivas-Marin E."/>
            <person name="Kohn T."/>
            <person name="Peeters S.H."/>
            <person name="Heuer A."/>
            <person name="Rast P."/>
            <person name="Oberbeckmann S."/>
            <person name="Bunk B."/>
            <person name="Jeske O."/>
            <person name="Meyerdierks A."/>
            <person name="Storesund J.E."/>
            <person name="Kallscheuer N."/>
            <person name="Luecker S."/>
            <person name="Lage O.M."/>
            <person name="Pohl T."/>
            <person name="Merkel B.J."/>
            <person name="Hornburger P."/>
            <person name="Mueller R.-W."/>
            <person name="Bruemmer F."/>
            <person name="Labrenz M."/>
            <person name="Spormann A.M."/>
            <person name="Op den Camp H."/>
            <person name="Overmann J."/>
            <person name="Amann R."/>
            <person name="Jetten M.S.M."/>
            <person name="Mascher T."/>
            <person name="Medema M.H."/>
            <person name="Devos D.P."/>
            <person name="Kaster A.-K."/>
            <person name="Ovreas L."/>
            <person name="Rohde M."/>
            <person name="Galperin M.Y."/>
            <person name="Jogler C."/>
        </authorList>
    </citation>
    <scope>NUCLEOTIDE SEQUENCE [LARGE SCALE GENOMIC DNA]</scope>
    <source>
        <strain evidence="1 2">ETA_A1</strain>
    </source>
</reference>
<sequence length="72" mass="7611">MLLFHEPLHGVHHLYAGLPSGRLPAFVGDLPAEGRVFPSYRAAVVDLLRGLGDPQVGPQWHATGGARSSDAA</sequence>
<name>A0A517XR85_9BACT</name>
<evidence type="ECO:0000313" key="2">
    <source>
        <dbReference type="Proteomes" id="UP000319576"/>
    </source>
</evidence>
<evidence type="ECO:0008006" key="3">
    <source>
        <dbReference type="Google" id="ProtNLM"/>
    </source>
</evidence>
<protein>
    <recommendedName>
        <fullName evidence="3">Fatty acid desaturase</fullName>
    </recommendedName>
</protein>
<dbReference type="KEGG" id="uli:ETAA1_19710"/>
<keyword evidence="2" id="KW-1185">Reference proteome</keyword>
<gene>
    <name evidence="1" type="ORF">ETAA1_19710</name>
</gene>
<dbReference type="EMBL" id="CP036273">
    <property type="protein sequence ID" value="QDU20028.1"/>
    <property type="molecule type" value="Genomic_DNA"/>
</dbReference>
<dbReference type="RefSeq" id="WP_145236896.1">
    <property type="nucleotide sequence ID" value="NZ_CP036273.1"/>
</dbReference>
<evidence type="ECO:0000313" key="1">
    <source>
        <dbReference type="EMBL" id="QDU20028.1"/>
    </source>
</evidence>